<dbReference type="GO" id="GO:0003824">
    <property type="term" value="F:catalytic activity"/>
    <property type="evidence" value="ECO:0007669"/>
    <property type="project" value="InterPro"/>
</dbReference>
<comment type="similarity">
    <text evidence="2">Belongs to the class-IV pyridoxal-phosphate-dependent aminotransferase family.</text>
</comment>
<evidence type="ECO:0000313" key="5">
    <source>
        <dbReference type="Proteomes" id="UP000176741"/>
    </source>
</evidence>
<comment type="caution">
    <text evidence="4">The sequence shown here is derived from an EMBL/GenBank/DDBJ whole genome shotgun (WGS) entry which is preliminary data.</text>
</comment>
<sequence>MKLNEPIYYLNGKFIAKSRTKISVGDLGFVRGYGVFDYIVTYKDGLPFLIKKHLQRLFTSAKLIGLKIPWTLPELEKLINKTIAKNKNGKEKVIRIIITGGESENTIRLGRKPTIVITVNDRKTFPTSFYENGVKAVTYDYNRESPQAKSLNYIHAVKAMDLARKKGALESIYIHKALNKVYEGTQSNLFLIKGNEIITPDGDTLPGITRELSLNICKKLYSTKMREVKIRELYEADELFLSASNKEIMPVVNVDNKIIGNGKPGAVTKIIMSEFRKFIEKGRW</sequence>
<dbReference type="InterPro" id="IPR036038">
    <property type="entry name" value="Aminotransferase-like"/>
</dbReference>
<dbReference type="GO" id="GO:0005829">
    <property type="term" value="C:cytosol"/>
    <property type="evidence" value="ECO:0007669"/>
    <property type="project" value="TreeGrafter"/>
</dbReference>
<dbReference type="PANTHER" id="PTHR42743">
    <property type="entry name" value="AMINO-ACID AMINOTRANSFERASE"/>
    <property type="match status" value="1"/>
</dbReference>
<evidence type="ECO:0000256" key="1">
    <source>
        <dbReference type="ARBA" id="ARBA00001933"/>
    </source>
</evidence>
<dbReference type="InterPro" id="IPR043132">
    <property type="entry name" value="BCAT-like_C"/>
</dbReference>
<dbReference type="FunFam" id="3.20.10.10:FF:000002">
    <property type="entry name" value="D-alanine aminotransferase"/>
    <property type="match status" value="1"/>
</dbReference>
<dbReference type="InterPro" id="IPR043131">
    <property type="entry name" value="BCAT-like_N"/>
</dbReference>
<dbReference type="AlphaFoldDB" id="A0A1F7XVH6"/>
<protein>
    <submittedName>
        <fullName evidence="4">Uncharacterized protein</fullName>
    </submittedName>
</protein>
<gene>
    <name evidence="4" type="ORF">A2771_00355</name>
</gene>
<dbReference type="SUPFAM" id="SSF56752">
    <property type="entry name" value="D-aminoacid aminotransferase-like PLP-dependent enzymes"/>
    <property type="match status" value="1"/>
</dbReference>
<evidence type="ECO:0000256" key="3">
    <source>
        <dbReference type="ARBA" id="ARBA00022898"/>
    </source>
</evidence>
<keyword evidence="3" id="KW-0663">Pyridoxal phosphate</keyword>
<dbReference type="Proteomes" id="UP000176741">
    <property type="component" value="Unassembled WGS sequence"/>
</dbReference>
<dbReference type="InterPro" id="IPR050571">
    <property type="entry name" value="Class-IV_PLP-Dep_Aminotrnsfr"/>
</dbReference>
<evidence type="ECO:0000256" key="2">
    <source>
        <dbReference type="ARBA" id="ARBA00009320"/>
    </source>
</evidence>
<accession>A0A1F7XVH6</accession>
<dbReference type="GO" id="GO:0008652">
    <property type="term" value="P:amino acid biosynthetic process"/>
    <property type="evidence" value="ECO:0007669"/>
    <property type="project" value="UniProtKB-ARBA"/>
</dbReference>
<reference evidence="4 5" key="1">
    <citation type="journal article" date="2016" name="Nat. Commun.">
        <title>Thousands of microbial genomes shed light on interconnected biogeochemical processes in an aquifer system.</title>
        <authorList>
            <person name="Anantharaman K."/>
            <person name="Brown C.T."/>
            <person name="Hug L.A."/>
            <person name="Sharon I."/>
            <person name="Castelle C.J."/>
            <person name="Probst A.J."/>
            <person name="Thomas B.C."/>
            <person name="Singh A."/>
            <person name="Wilkins M.J."/>
            <person name="Karaoz U."/>
            <person name="Brodie E.L."/>
            <person name="Williams K.H."/>
            <person name="Hubbard S.S."/>
            <person name="Banfield J.F."/>
        </authorList>
    </citation>
    <scope>NUCLEOTIDE SEQUENCE [LARGE SCALE GENOMIC DNA]</scope>
</reference>
<dbReference type="Gene3D" id="3.30.470.10">
    <property type="match status" value="1"/>
</dbReference>
<name>A0A1F7XVH6_9BACT</name>
<dbReference type="GO" id="GO:0046394">
    <property type="term" value="P:carboxylic acid biosynthetic process"/>
    <property type="evidence" value="ECO:0007669"/>
    <property type="project" value="UniProtKB-ARBA"/>
</dbReference>
<dbReference type="Gene3D" id="3.20.10.10">
    <property type="entry name" value="D-amino Acid Aminotransferase, subunit A, domain 2"/>
    <property type="match status" value="1"/>
</dbReference>
<proteinExistence type="inferred from homology"/>
<comment type="cofactor">
    <cofactor evidence="1">
        <name>pyridoxal 5'-phosphate</name>
        <dbReference type="ChEBI" id="CHEBI:597326"/>
    </cofactor>
</comment>
<dbReference type="EMBL" id="MGGD01000082">
    <property type="protein sequence ID" value="OGM19021.1"/>
    <property type="molecule type" value="Genomic_DNA"/>
</dbReference>
<organism evidence="4 5">
    <name type="scientific">Candidatus Woesebacteria bacterium RIFCSPHIGHO2_01_FULL_38_26b</name>
    <dbReference type="NCBI Taxonomy" id="1802491"/>
    <lineage>
        <taxon>Bacteria</taxon>
        <taxon>Candidatus Woeseibacteriota</taxon>
    </lineage>
</organism>
<dbReference type="PANTHER" id="PTHR42743:SF11">
    <property type="entry name" value="AMINODEOXYCHORISMATE LYASE"/>
    <property type="match status" value="1"/>
</dbReference>
<evidence type="ECO:0000313" key="4">
    <source>
        <dbReference type="EMBL" id="OGM19021.1"/>
    </source>
</evidence>
<dbReference type="InterPro" id="IPR001544">
    <property type="entry name" value="Aminotrans_IV"/>
</dbReference>
<dbReference type="Pfam" id="PF01063">
    <property type="entry name" value="Aminotran_4"/>
    <property type="match status" value="1"/>
</dbReference>